<gene>
    <name evidence="2" type="ORF">A3E29_00160</name>
</gene>
<reference evidence="2 3" key="1">
    <citation type="journal article" date="2016" name="Nat. Commun.">
        <title>Thousands of microbial genomes shed light on interconnected biogeochemical processes in an aquifer system.</title>
        <authorList>
            <person name="Anantharaman K."/>
            <person name="Brown C.T."/>
            <person name="Hug L.A."/>
            <person name="Sharon I."/>
            <person name="Castelle C.J."/>
            <person name="Probst A.J."/>
            <person name="Thomas B.C."/>
            <person name="Singh A."/>
            <person name="Wilkins M.J."/>
            <person name="Karaoz U."/>
            <person name="Brodie E.L."/>
            <person name="Williams K.H."/>
            <person name="Hubbard S.S."/>
            <person name="Banfield J.F."/>
        </authorList>
    </citation>
    <scope>NUCLEOTIDE SEQUENCE [LARGE SCALE GENOMIC DNA]</scope>
</reference>
<feature type="transmembrane region" description="Helical" evidence="1">
    <location>
        <begin position="140"/>
        <end position="163"/>
    </location>
</feature>
<organism evidence="2 3">
    <name type="scientific">Candidatus Doudnabacteria bacterium RIFCSPHIGHO2_12_FULL_48_16</name>
    <dbReference type="NCBI Taxonomy" id="1817838"/>
    <lineage>
        <taxon>Bacteria</taxon>
        <taxon>Candidatus Doudnaibacteriota</taxon>
    </lineage>
</organism>
<dbReference type="EMBL" id="MFEY01000008">
    <property type="protein sequence ID" value="OGE89788.1"/>
    <property type="molecule type" value="Genomic_DNA"/>
</dbReference>
<keyword evidence="1" id="KW-0812">Transmembrane</keyword>
<keyword evidence="1" id="KW-0472">Membrane</keyword>
<evidence type="ECO:0000313" key="3">
    <source>
        <dbReference type="Proteomes" id="UP000177682"/>
    </source>
</evidence>
<protein>
    <submittedName>
        <fullName evidence="2">Uncharacterized protein</fullName>
    </submittedName>
</protein>
<dbReference type="AlphaFoldDB" id="A0A1F5PIL3"/>
<dbReference type="Proteomes" id="UP000177682">
    <property type="component" value="Unassembled WGS sequence"/>
</dbReference>
<proteinExistence type="predicted"/>
<accession>A0A1F5PIL3</accession>
<keyword evidence="1" id="KW-1133">Transmembrane helix</keyword>
<evidence type="ECO:0000256" key="1">
    <source>
        <dbReference type="SAM" id="Phobius"/>
    </source>
</evidence>
<sequence length="202" mass="22631">MSNQPAQQALLEPVPELGTRARLVKLVQSLAEEDDWKWVLGTTDHVAADRVLRLLANAGLIEHRKHPKGGNTWIIDGQMFGQTESVLPDFLPIPSPETEANRLRLGQEGLMDFEQRRPGYSRILRLIWNAKTNERPLNSWVELVLALALAALCIQPLMLYANITGGDFLIRINMTVSVIGTAILMAWIIYLAVRSIGRKETT</sequence>
<feature type="transmembrane region" description="Helical" evidence="1">
    <location>
        <begin position="169"/>
        <end position="193"/>
    </location>
</feature>
<evidence type="ECO:0000313" key="2">
    <source>
        <dbReference type="EMBL" id="OGE89788.1"/>
    </source>
</evidence>
<name>A0A1F5PIL3_9BACT</name>
<comment type="caution">
    <text evidence="2">The sequence shown here is derived from an EMBL/GenBank/DDBJ whole genome shotgun (WGS) entry which is preliminary data.</text>
</comment>